<sequence length="162" mass="17855">MTTEINADAPAQSERFYEQTWDLQYKHALGHTVSRFLDGLAEGTIWGRRTTDGRVLVPARSYDDITHEKTGEWVKVANKGVIEMSTVVYEAFNGLPKPPYALAYVMLEGADTALVGYVKGLDLSVQKDAIEALKIGSSVRVCFAKSPTGTAADYWFELEATS</sequence>
<proteinExistence type="predicted"/>
<dbReference type="Pfam" id="PF01796">
    <property type="entry name" value="OB_ChsH2_C"/>
    <property type="match status" value="1"/>
</dbReference>
<feature type="domain" description="ChsH2 C-terminal OB-fold" evidence="1">
    <location>
        <begin position="73"/>
        <end position="143"/>
    </location>
</feature>
<evidence type="ECO:0000313" key="3">
    <source>
        <dbReference type="EMBL" id="CAB5054035.1"/>
    </source>
</evidence>
<protein>
    <submittedName>
        <fullName evidence="2">Unannotated protein</fullName>
    </submittedName>
</protein>
<evidence type="ECO:0000313" key="2">
    <source>
        <dbReference type="EMBL" id="CAB4742240.1"/>
    </source>
</evidence>
<organism evidence="2">
    <name type="scientific">freshwater metagenome</name>
    <dbReference type="NCBI Taxonomy" id="449393"/>
    <lineage>
        <taxon>unclassified sequences</taxon>
        <taxon>metagenomes</taxon>
        <taxon>ecological metagenomes</taxon>
    </lineage>
</organism>
<accession>A0A6J6T536</accession>
<dbReference type="InterPro" id="IPR052513">
    <property type="entry name" value="Thioester_dehydratase-like"/>
</dbReference>
<dbReference type="Gene3D" id="6.10.30.10">
    <property type="match status" value="1"/>
</dbReference>
<dbReference type="AlphaFoldDB" id="A0A6J6T536"/>
<dbReference type="InterPro" id="IPR002878">
    <property type="entry name" value="ChsH2_C"/>
</dbReference>
<dbReference type="EMBL" id="CAFBQN010000009">
    <property type="protein sequence ID" value="CAB5054035.1"/>
    <property type="molecule type" value="Genomic_DNA"/>
</dbReference>
<dbReference type="SUPFAM" id="SSF50249">
    <property type="entry name" value="Nucleic acid-binding proteins"/>
    <property type="match status" value="1"/>
</dbReference>
<evidence type="ECO:0000259" key="1">
    <source>
        <dbReference type="Pfam" id="PF01796"/>
    </source>
</evidence>
<dbReference type="InterPro" id="IPR012340">
    <property type="entry name" value="NA-bd_OB-fold"/>
</dbReference>
<name>A0A6J6T536_9ZZZZ</name>
<reference evidence="2" key="1">
    <citation type="submission" date="2020-05" db="EMBL/GenBank/DDBJ databases">
        <authorList>
            <person name="Chiriac C."/>
            <person name="Salcher M."/>
            <person name="Ghai R."/>
            <person name="Kavagutti S V."/>
        </authorList>
    </citation>
    <scope>NUCLEOTIDE SEQUENCE</scope>
</reference>
<dbReference type="PANTHER" id="PTHR34075">
    <property type="entry name" value="BLR3430 PROTEIN"/>
    <property type="match status" value="1"/>
</dbReference>
<gene>
    <name evidence="2" type="ORF">UFOPK2837_00071</name>
    <name evidence="3" type="ORF">UFOPK4319_00284</name>
</gene>
<dbReference type="PANTHER" id="PTHR34075:SF4">
    <property type="entry name" value="DUF35 DOMAIN-CONTAINING PROTEIN"/>
    <property type="match status" value="1"/>
</dbReference>
<dbReference type="EMBL" id="CAEZZF010000002">
    <property type="protein sequence ID" value="CAB4742240.1"/>
    <property type="molecule type" value="Genomic_DNA"/>
</dbReference>